<gene>
    <name evidence="4" type="primary">argA</name>
    <name evidence="4" type="ORF">CA12_42260</name>
</gene>
<accession>A0A517PFC9</accession>
<reference evidence="4 5" key="1">
    <citation type="submission" date="2019-02" db="EMBL/GenBank/DDBJ databases">
        <title>Deep-cultivation of Planctomycetes and their phenomic and genomic characterization uncovers novel biology.</title>
        <authorList>
            <person name="Wiegand S."/>
            <person name="Jogler M."/>
            <person name="Boedeker C."/>
            <person name="Pinto D."/>
            <person name="Vollmers J."/>
            <person name="Rivas-Marin E."/>
            <person name="Kohn T."/>
            <person name="Peeters S.H."/>
            <person name="Heuer A."/>
            <person name="Rast P."/>
            <person name="Oberbeckmann S."/>
            <person name="Bunk B."/>
            <person name="Jeske O."/>
            <person name="Meyerdierks A."/>
            <person name="Storesund J.E."/>
            <person name="Kallscheuer N."/>
            <person name="Luecker S."/>
            <person name="Lage O.M."/>
            <person name="Pohl T."/>
            <person name="Merkel B.J."/>
            <person name="Hornburger P."/>
            <person name="Mueller R.-W."/>
            <person name="Bruemmer F."/>
            <person name="Labrenz M."/>
            <person name="Spormann A.M."/>
            <person name="Op den Camp H."/>
            <person name="Overmann J."/>
            <person name="Amann R."/>
            <person name="Jetten M.S.M."/>
            <person name="Mascher T."/>
            <person name="Medema M.H."/>
            <person name="Devos D.P."/>
            <person name="Kaster A.-K."/>
            <person name="Ovreas L."/>
            <person name="Rohde M."/>
            <person name="Galperin M.Y."/>
            <person name="Jogler C."/>
        </authorList>
    </citation>
    <scope>NUCLEOTIDE SEQUENCE [LARGE SCALE GENOMIC DNA]</scope>
    <source>
        <strain evidence="4 5">CA12</strain>
    </source>
</reference>
<dbReference type="Pfam" id="PF00583">
    <property type="entry name" value="Acetyltransf_1"/>
    <property type="match status" value="1"/>
</dbReference>
<protein>
    <submittedName>
        <fullName evidence="4">Amino-acid acetyltransferase</fullName>
        <ecNumber evidence="4">2.3.1.1</ecNumber>
    </submittedName>
</protein>
<name>A0A517PFC9_9PLAN</name>
<evidence type="ECO:0000259" key="3">
    <source>
        <dbReference type="PROSITE" id="PS51186"/>
    </source>
</evidence>
<dbReference type="GO" id="GO:0016747">
    <property type="term" value="F:acyltransferase activity, transferring groups other than amino-acyl groups"/>
    <property type="evidence" value="ECO:0007669"/>
    <property type="project" value="InterPro"/>
</dbReference>
<dbReference type="SUPFAM" id="SSF55729">
    <property type="entry name" value="Acyl-CoA N-acyltransferases (Nat)"/>
    <property type="match status" value="1"/>
</dbReference>
<proteinExistence type="predicted"/>
<dbReference type="KEGG" id="acaf:CA12_42260"/>
<evidence type="ECO:0000256" key="1">
    <source>
        <dbReference type="ARBA" id="ARBA00022679"/>
    </source>
</evidence>
<evidence type="ECO:0000313" key="4">
    <source>
        <dbReference type="EMBL" id="QDT18087.1"/>
    </source>
</evidence>
<dbReference type="OrthoDB" id="9775804at2"/>
<dbReference type="CDD" id="cd04301">
    <property type="entry name" value="NAT_SF"/>
    <property type="match status" value="1"/>
</dbReference>
<dbReference type="EMBL" id="CP036265">
    <property type="protein sequence ID" value="QDT18087.1"/>
    <property type="molecule type" value="Genomic_DNA"/>
</dbReference>
<dbReference type="PROSITE" id="PS51186">
    <property type="entry name" value="GNAT"/>
    <property type="match status" value="1"/>
</dbReference>
<evidence type="ECO:0000313" key="5">
    <source>
        <dbReference type="Proteomes" id="UP000318741"/>
    </source>
</evidence>
<dbReference type="InterPro" id="IPR050832">
    <property type="entry name" value="Bact_Acetyltransf"/>
</dbReference>
<dbReference type="PANTHER" id="PTHR43877:SF8">
    <property type="entry name" value="N-ACETYLGLUTAMATE SYNTHASE-RELATED"/>
    <property type="match status" value="1"/>
</dbReference>
<organism evidence="4 5">
    <name type="scientific">Alienimonas californiensis</name>
    <dbReference type="NCBI Taxonomy" id="2527989"/>
    <lineage>
        <taxon>Bacteria</taxon>
        <taxon>Pseudomonadati</taxon>
        <taxon>Planctomycetota</taxon>
        <taxon>Planctomycetia</taxon>
        <taxon>Planctomycetales</taxon>
        <taxon>Planctomycetaceae</taxon>
        <taxon>Alienimonas</taxon>
    </lineage>
</organism>
<dbReference type="PANTHER" id="PTHR43877">
    <property type="entry name" value="AMINOALKYLPHOSPHONATE N-ACETYLTRANSFERASE-RELATED-RELATED"/>
    <property type="match status" value="1"/>
</dbReference>
<dbReference type="Proteomes" id="UP000318741">
    <property type="component" value="Chromosome"/>
</dbReference>
<keyword evidence="5" id="KW-1185">Reference proteome</keyword>
<feature type="domain" description="N-acetyltransferase" evidence="3">
    <location>
        <begin position="24"/>
        <end position="171"/>
    </location>
</feature>
<dbReference type="AlphaFoldDB" id="A0A517PFC9"/>
<dbReference type="RefSeq" id="WP_145361061.1">
    <property type="nucleotide sequence ID" value="NZ_CP036265.1"/>
</dbReference>
<dbReference type="Gene3D" id="3.40.630.30">
    <property type="match status" value="1"/>
</dbReference>
<dbReference type="InterPro" id="IPR000182">
    <property type="entry name" value="GNAT_dom"/>
</dbReference>
<keyword evidence="1 4" id="KW-0808">Transferase</keyword>
<dbReference type="InterPro" id="IPR016181">
    <property type="entry name" value="Acyl_CoA_acyltransferase"/>
</dbReference>
<sequence length="178" mass="18448">MAVSPPSADAAPAVGSVAAPSSPTLVRPAVQSDVPAVHAFIRPFVATGRLLERTMDELEELVPTGFVAVDPDAAAAGDGAPEPADGRVVGFAALEIYSPKLAEVRSLAVSDAYRGKGVGRALVARCVALARQRNVLEVMAVTSSESFFTGCGFDFTLPGEKKALFLQTRDVPARPVEG</sequence>
<evidence type="ECO:0000256" key="2">
    <source>
        <dbReference type="ARBA" id="ARBA00023315"/>
    </source>
</evidence>
<dbReference type="EC" id="2.3.1.1" evidence="4"/>
<keyword evidence="2 4" id="KW-0012">Acyltransferase</keyword>